<accession>A0ABW7U6Q7</accession>
<name>A0ABW7U6Q7_9ACTN</name>
<keyword evidence="2" id="KW-1185">Reference proteome</keyword>
<evidence type="ECO:0000313" key="2">
    <source>
        <dbReference type="Proteomes" id="UP001611339"/>
    </source>
</evidence>
<dbReference type="Proteomes" id="UP001611339">
    <property type="component" value="Unassembled WGS sequence"/>
</dbReference>
<organism evidence="1 2">
    <name type="scientific">Streptomyces litmocidini</name>
    <dbReference type="NCBI Taxonomy" id="67318"/>
    <lineage>
        <taxon>Bacteria</taxon>
        <taxon>Bacillati</taxon>
        <taxon>Actinomycetota</taxon>
        <taxon>Actinomycetes</taxon>
        <taxon>Kitasatosporales</taxon>
        <taxon>Streptomycetaceae</taxon>
        <taxon>Streptomyces</taxon>
    </lineage>
</organism>
<dbReference type="RefSeq" id="WP_359592259.1">
    <property type="nucleotide sequence ID" value="NZ_JBEYXG010000059.1"/>
</dbReference>
<proteinExistence type="predicted"/>
<protein>
    <submittedName>
        <fullName evidence="1">Uncharacterized protein</fullName>
    </submittedName>
</protein>
<dbReference type="EMBL" id="JBIRUI010000004">
    <property type="protein sequence ID" value="MFI1714418.1"/>
    <property type="molecule type" value="Genomic_DNA"/>
</dbReference>
<evidence type="ECO:0000313" key="1">
    <source>
        <dbReference type="EMBL" id="MFI1714418.1"/>
    </source>
</evidence>
<sequence length="152" mass="17316">MILVDFDRDSMREPSEQQIEKLGSVAEWQLRYSYFEAQVTLAADGFETESFRVPVLDFMYCLLLSAQAVREGGEGRVSFTESDMLIEFVPQGTQLKILRSWNPVPGFCGTGEFFAAVSRFTDDCLGFIVDRYPAFRDNPTHQKLIGFRSEMA</sequence>
<gene>
    <name evidence="1" type="ORF">ACH407_12705</name>
</gene>
<comment type="caution">
    <text evidence="1">The sequence shown here is derived from an EMBL/GenBank/DDBJ whole genome shotgun (WGS) entry which is preliminary data.</text>
</comment>
<reference evidence="1 2" key="1">
    <citation type="submission" date="2024-10" db="EMBL/GenBank/DDBJ databases">
        <title>The Natural Products Discovery Center: Release of the First 8490 Sequenced Strains for Exploring Actinobacteria Biosynthetic Diversity.</title>
        <authorList>
            <person name="Kalkreuter E."/>
            <person name="Kautsar S.A."/>
            <person name="Yang D."/>
            <person name="Bader C.D."/>
            <person name="Teijaro C.N."/>
            <person name="Fluegel L."/>
            <person name="Davis C.M."/>
            <person name="Simpson J.R."/>
            <person name="Lauterbach L."/>
            <person name="Steele A.D."/>
            <person name="Gui C."/>
            <person name="Meng S."/>
            <person name="Li G."/>
            <person name="Viehrig K."/>
            <person name="Ye F."/>
            <person name="Su P."/>
            <person name="Kiefer A.F."/>
            <person name="Nichols A."/>
            <person name="Cepeda A.J."/>
            <person name="Yan W."/>
            <person name="Fan B."/>
            <person name="Jiang Y."/>
            <person name="Adhikari A."/>
            <person name="Zheng C.-J."/>
            <person name="Schuster L."/>
            <person name="Cowan T.M."/>
            <person name="Smanski M.J."/>
            <person name="Chevrette M.G."/>
            <person name="De Carvalho L.P.S."/>
            <person name="Shen B."/>
        </authorList>
    </citation>
    <scope>NUCLEOTIDE SEQUENCE [LARGE SCALE GENOMIC DNA]</scope>
    <source>
        <strain evidence="1 2">NPDC020602</strain>
    </source>
</reference>